<keyword evidence="7" id="KW-1133">Transmembrane helix</keyword>
<dbReference type="SMART" id="SM00382">
    <property type="entry name" value="AAA"/>
    <property type="match status" value="1"/>
</dbReference>
<feature type="compositionally biased region" description="Basic and acidic residues" evidence="6">
    <location>
        <begin position="188"/>
        <end position="207"/>
    </location>
</feature>
<dbReference type="RefSeq" id="WP_254006304.1">
    <property type="nucleotide sequence ID" value="NZ_OW659477.1"/>
</dbReference>
<dbReference type="InterPro" id="IPR018541">
    <property type="entry name" value="Ftsk_gamma"/>
</dbReference>
<feature type="region of interest" description="Disordered" evidence="6">
    <location>
        <begin position="180"/>
        <end position="207"/>
    </location>
</feature>
<organism evidence="10 12">
    <name type="scientific">Erysipelothrix amsterdamensis</name>
    <dbReference type="NCBI Taxonomy" id="2929157"/>
    <lineage>
        <taxon>Bacteria</taxon>
        <taxon>Bacillati</taxon>
        <taxon>Bacillota</taxon>
        <taxon>Erysipelotrichia</taxon>
        <taxon>Erysipelotrichales</taxon>
        <taxon>Erysipelotrichaceae</taxon>
        <taxon>Erysipelothrix</taxon>
    </lineage>
</organism>
<name>A0AAU9VHM8_9FIRM</name>
<dbReference type="EMBL" id="OW659496">
    <property type="protein sequence ID" value="CAH2761919.1"/>
    <property type="molecule type" value="Genomic_DNA"/>
</dbReference>
<feature type="transmembrane region" description="Helical" evidence="7">
    <location>
        <begin position="153"/>
        <end position="170"/>
    </location>
</feature>
<dbReference type="Pfam" id="PF17854">
    <property type="entry name" value="FtsK_alpha"/>
    <property type="match status" value="1"/>
</dbReference>
<evidence type="ECO:0000313" key="11">
    <source>
        <dbReference type="Proteomes" id="UP001154095"/>
    </source>
</evidence>
<gene>
    <name evidence="10" type="primary">ftsK</name>
    <name evidence="10" type="ORF">ERYAMS2_00952</name>
    <name evidence="9" type="ORF">ERYAMS_00658</name>
</gene>
<dbReference type="Gene3D" id="3.40.50.300">
    <property type="entry name" value="P-loop containing nucleotide triphosphate hydrolases"/>
    <property type="match status" value="1"/>
</dbReference>
<proteinExistence type="inferred from homology"/>
<keyword evidence="4" id="KW-0238">DNA-binding</keyword>
<comment type="similarity">
    <text evidence="1">Belongs to the FtsK/SpoIIIE/SftA family.</text>
</comment>
<dbReference type="InterPro" id="IPR027417">
    <property type="entry name" value="P-loop_NTPase"/>
</dbReference>
<dbReference type="SMART" id="SM00843">
    <property type="entry name" value="Ftsk_gamma"/>
    <property type="match status" value="1"/>
</dbReference>
<dbReference type="InterPro" id="IPR003593">
    <property type="entry name" value="AAA+_ATPase"/>
</dbReference>
<feature type="transmembrane region" description="Helical" evidence="7">
    <location>
        <begin position="51"/>
        <end position="70"/>
    </location>
</feature>
<dbReference type="PANTHER" id="PTHR22683">
    <property type="entry name" value="SPORULATION PROTEIN RELATED"/>
    <property type="match status" value="1"/>
</dbReference>
<feature type="transmembrane region" description="Helical" evidence="7">
    <location>
        <begin position="21"/>
        <end position="45"/>
    </location>
</feature>
<feature type="domain" description="FtsK" evidence="8">
    <location>
        <begin position="443"/>
        <end position="636"/>
    </location>
</feature>
<dbReference type="Proteomes" id="UP001154111">
    <property type="component" value="Chromosome"/>
</dbReference>
<evidence type="ECO:0000256" key="1">
    <source>
        <dbReference type="ARBA" id="ARBA00006474"/>
    </source>
</evidence>
<dbReference type="Gene3D" id="3.30.980.40">
    <property type="match status" value="1"/>
</dbReference>
<evidence type="ECO:0000259" key="8">
    <source>
        <dbReference type="PROSITE" id="PS50901"/>
    </source>
</evidence>
<dbReference type="PROSITE" id="PS50901">
    <property type="entry name" value="FTSK"/>
    <property type="match status" value="1"/>
</dbReference>
<dbReference type="CDD" id="cd01127">
    <property type="entry name" value="TrwB_TraG_TraD_VirD4"/>
    <property type="match status" value="1"/>
</dbReference>
<evidence type="ECO:0000256" key="3">
    <source>
        <dbReference type="ARBA" id="ARBA00022840"/>
    </source>
</evidence>
<feature type="transmembrane region" description="Helical" evidence="7">
    <location>
        <begin position="82"/>
        <end position="103"/>
    </location>
</feature>
<sequence length="782" mass="85870">MSSKGKKTKKEQLKQQELIKFVVELSLIALAIIAMFELGVIGRFLNQCMRVLVGQYPMLYHILIIGITFYKMIDTDHKHKTWRFWTAVGLLFTAMILSVNFFLQPQASGLSVISEYFNRIPKIFMNSNENAYGGVVGAVLFGLLSYLVDRAGVLLFVIVLILSGLALLFTPREMLRSAQKSTDATKSAFEKRREQKEAKRRDKALHQKQVELDEKLNDYASEAEPTKAGFISFDPPQSGVEPTSKTPFMTMDEPSATIPSDVAKSDENPFGLENAGLDPVSLSDKTSTQEALEHGEDFRSSSFDHYKVPSINLLEAGRGSNTSKANVSSAKDKGDRLIAVLKQFGIDAALMDIHIGPAVTKFELKPDSNVKISRIASIQDNLMMELAVKTLRIEAPIPGKSAVGIEIPNVEMVPVKMKDVVMGSSQFMAEDNINVALGKDLTGKPITVALNKMPHLLVAGATGSGKSVCMNTIITSILLTKSPEDLKLLLIDPKKVEFTPYTEIPHLIGPVIDDPHKASAALKVVVEEMEQRYDLFSKAGVRNIGSYNEKVKAFPAENLSKLPWIVVIIDELADLMSVAGKEVETSIQRITQLARAAGIHLIVATQRPSVDVVTGIIKANIPSRIAFAVSSAIDSRTILDETGAEKLLGYGDMLYVPMGEPHAIRVQGCYVSDDEVKKIADKASSQAKPRFDDSFIKLDGVDGNQGVLGVEDDPLYQEALEYVVRQKKASTSLLQRRFRIGYNRAANIVDSLEQNGVIGPAQGSKPRDVYIKLDDIEQESAL</sequence>
<dbReference type="GO" id="GO:0016020">
    <property type="term" value="C:membrane"/>
    <property type="evidence" value="ECO:0007669"/>
    <property type="project" value="UniProtKB-SubCell"/>
</dbReference>
<dbReference type="InterPro" id="IPR002543">
    <property type="entry name" value="FtsK_dom"/>
</dbReference>
<keyword evidence="11" id="KW-1185">Reference proteome</keyword>
<evidence type="ECO:0000313" key="9">
    <source>
        <dbReference type="EMBL" id="CAH2761919.1"/>
    </source>
</evidence>
<dbReference type="GO" id="GO:0005524">
    <property type="term" value="F:ATP binding"/>
    <property type="evidence" value="ECO:0007669"/>
    <property type="project" value="UniProtKB-UniRule"/>
</dbReference>
<keyword evidence="7" id="KW-0812">Transmembrane</keyword>
<reference evidence="10" key="1">
    <citation type="submission" date="2022-04" db="EMBL/GenBank/DDBJ databases">
        <authorList>
            <person name="Forde T."/>
        </authorList>
    </citation>
    <scope>NUCLEOTIDE SEQUENCE</scope>
    <source>
        <strain evidence="10">A18Y016a</strain>
        <strain evidence="9">A18Y020d</strain>
    </source>
</reference>
<keyword evidence="3 5" id="KW-0067">ATP-binding</keyword>
<evidence type="ECO:0000256" key="6">
    <source>
        <dbReference type="SAM" id="MobiDB-lite"/>
    </source>
</evidence>
<dbReference type="GO" id="GO:0003677">
    <property type="term" value="F:DNA binding"/>
    <property type="evidence" value="ECO:0007669"/>
    <property type="project" value="UniProtKB-KW"/>
</dbReference>
<feature type="transmembrane region" description="Helical" evidence="7">
    <location>
        <begin position="131"/>
        <end position="148"/>
    </location>
</feature>
<dbReference type="EMBL" id="OW659477">
    <property type="protein sequence ID" value="CAH2761927.1"/>
    <property type="molecule type" value="Genomic_DNA"/>
</dbReference>
<evidence type="ECO:0000313" key="12">
    <source>
        <dbReference type="Proteomes" id="UP001154111"/>
    </source>
</evidence>
<dbReference type="InterPro" id="IPR050206">
    <property type="entry name" value="FtsK/SpoIIIE/SftA"/>
</dbReference>
<evidence type="ECO:0000256" key="4">
    <source>
        <dbReference type="ARBA" id="ARBA00023125"/>
    </source>
</evidence>
<dbReference type="SUPFAM" id="SSF52540">
    <property type="entry name" value="P-loop containing nucleoside triphosphate hydrolases"/>
    <property type="match status" value="1"/>
</dbReference>
<dbReference type="PANTHER" id="PTHR22683:SF41">
    <property type="entry name" value="DNA TRANSLOCASE FTSK"/>
    <property type="match status" value="1"/>
</dbReference>
<keyword evidence="2 5" id="KW-0547">Nucleotide-binding</keyword>
<dbReference type="InterPro" id="IPR041027">
    <property type="entry name" value="FtsK_alpha"/>
</dbReference>
<dbReference type="Pfam" id="PF01580">
    <property type="entry name" value="FtsK_SpoIIIE"/>
    <property type="match status" value="1"/>
</dbReference>
<evidence type="ECO:0000313" key="10">
    <source>
        <dbReference type="EMBL" id="CAH2761927.1"/>
    </source>
</evidence>
<dbReference type="Proteomes" id="UP001154095">
    <property type="component" value="Chromosome"/>
</dbReference>
<dbReference type="InterPro" id="IPR036388">
    <property type="entry name" value="WH-like_DNA-bd_sf"/>
</dbReference>
<evidence type="ECO:0000256" key="7">
    <source>
        <dbReference type="SAM" id="Phobius"/>
    </source>
</evidence>
<feature type="region of interest" description="Disordered" evidence="6">
    <location>
        <begin position="264"/>
        <end position="298"/>
    </location>
</feature>
<evidence type="ECO:0000256" key="2">
    <source>
        <dbReference type="ARBA" id="ARBA00022741"/>
    </source>
</evidence>
<protein>
    <submittedName>
        <fullName evidence="10">DNA translocase FtsK</fullName>
    </submittedName>
</protein>
<dbReference type="InterPro" id="IPR036390">
    <property type="entry name" value="WH_DNA-bd_sf"/>
</dbReference>
<dbReference type="Gene3D" id="1.10.10.10">
    <property type="entry name" value="Winged helix-like DNA-binding domain superfamily/Winged helix DNA-binding domain"/>
    <property type="match status" value="1"/>
</dbReference>
<evidence type="ECO:0000256" key="5">
    <source>
        <dbReference type="PROSITE-ProRule" id="PRU00289"/>
    </source>
</evidence>
<dbReference type="AlphaFoldDB" id="A0AAU9VHM8"/>
<feature type="binding site" evidence="5">
    <location>
        <begin position="460"/>
        <end position="467"/>
    </location>
    <ligand>
        <name>ATP</name>
        <dbReference type="ChEBI" id="CHEBI:30616"/>
    </ligand>
</feature>
<dbReference type="SUPFAM" id="SSF46785">
    <property type="entry name" value="Winged helix' DNA-binding domain"/>
    <property type="match status" value="1"/>
</dbReference>
<keyword evidence="7" id="KW-0472">Membrane</keyword>
<accession>A0AAU9VHM8</accession>
<dbReference type="Pfam" id="PF09397">
    <property type="entry name" value="FtsK_gamma"/>
    <property type="match status" value="1"/>
</dbReference>